<evidence type="ECO:0008006" key="5">
    <source>
        <dbReference type="Google" id="ProtNLM"/>
    </source>
</evidence>
<feature type="signal peptide" evidence="2">
    <location>
        <begin position="1"/>
        <end position="18"/>
    </location>
</feature>
<dbReference type="RefSeq" id="WP_277579262.1">
    <property type="nucleotide sequence ID" value="NZ_JANRMI010000004.1"/>
</dbReference>
<name>A0ABT6DMB7_9BACT</name>
<gene>
    <name evidence="3" type="ORF">NWE73_15525</name>
</gene>
<evidence type="ECO:0000313" key="4">
    <source>
        <dbReference type="Proteomes" id="UP001152321"/>
    </source>
</evidence>
<feature type="transmembrane region" description="Helical" evidence="1">
    <location>
        <begin position="53"/>
        <end position="72"/>
    </location>
</feature>
<dbReference type="Proteomes" id="UP001152321">
    <property type="component" value="Unassembled WGS sequence"/>
</dbReference>
<sequence length="153" mass="17225">MKISALLLSLCLFISACATNQKSRLAATAVGIGVGGVIGAATAPENERKELHAMYWAGIVGVVTAIAANYYWNDENDLKVMKLENDKLKSELGLFEGTPSVLLRPFSEKESKRIYKKDNVKMNLYKRDEWVDDGPYRKYHQDQMLEIVPLEKK</sequence>
<dbReference type="PROSITE" id="PS51257">
    <property type="entry name" value="PROKAR_LIPOPROTEIN"/>
    <property type="match status" value="1"/>
</dbReference>
<keyword evidence="1" id="KW-0472">Membrane</keyword>
<feature type="chain" id="PRO_5045407785" description="Glycine zipper domain-containing protein" evidence="2">
    <location>
        <begin position="19"/>
        <end position="153"/>
    </location>
</feature>
<dbReference type="EMBL" id="JANRMI010000004">
    <property type="protein sequence ID" value="MDG0817791.1"/>
    <property type="molecule type" value="Genomic_DNA"/>
</dbReference>
<keyword evidence="1" id="KW-1133">Transmembrane helix</keyword>
<keyword evidence="4" id="KW-1185">Reference proteome</keyword>
<evidence type="ECO:0000256" key="2">
    <source>
        <dbReference type="SAM" id="SignalP"/>
    </source>
</evidence>
<keyword evidence="2" id="KW-0732">Signal</keyword>
<evidence type="ECO:0000256" key="1">
    <source>
        <dbReference type="SAM" id="Phobius"/>
    </source>
</evidence>
<keyword evidence="1" id="KW-0812">Transmembrane</keyword>
<comment type="caution">
    <text evidence="3">The sequence shown here is derived from an EMBL/GenBank/DDBJ whole genome shotgun (WGS) entry which is preliminary data.</text>
</comment>
<accession>A0ABT6DMB7</accession>
<organism evidence="3 4">
    <name type="scientific">Bdellovibrio svalbardensis</name>
    <dbReference type="NCBI Taxonomy" id="2972972"/>
    <lineage>
        <taxon>Bacteria</taxon>
        <taxon>Pseudomonadati</taxon>
        <taxon>Bdellovibrionota</taxon>
        <taxon>Bdellovibrionia</taxon>
        <taxon>Bdellovibrionales</taxon>
        <taxon>Pseudobdellovibrionaceae</taxon>
        <taxon>Bdellovibrio</taxon>
    </lineage>
</organism>
<reference evidence="3" key="1">
    <citation type="submission" date="2022-08" db="EMBL/GenBank/DDBJ databases">
        <title>Novel Bdellovibrio Species Isolated from Svalbard: Designation Bdellovibrio svalbardensis.</title>
        <authorList>
            <person name="Mitchell R.J."/>
            <person name="Choi S.Y."/>
        </authorList>
    </citation>
    <scope>NUCLEOTIDE SEQUENCE</scope>
    <source>
        <strain evidence="3">PAP01</strain>
    </source>
</reference>
<protein>
    <recommendedName>
        <fullName evidence="5">Glycine zipper domain-containing protein</fullName>
    </recommendedName>
</protein>
<proteinExistence type="predicted"/>
<evidence type="ECO:0000313" key="3">
    <source>
        <dbReference type="EMBL" id="MDG0817791.1"/>
    </source>
</evidence>